<organism evidence="2 3">
    <name type="scientific">Cephalotus follicularis</name>
    <name type="common">Albany pitcher plant</name>
    <dbReference type="NCBI Taxonomy" id="3775"/>
    <lineage>
        <taxon>Eukaryota</taxon>
        <taxon>Viridiplantae</taxon>
        <taxon>Streptophyta</taxon>
        <taxon>Embryophyta</taxon>
        <taxon>Tracheophyta</taxon>
        <taxon>Spermatophyta</taxon>
        <taxon>Magnoliopsida</taxon>
        <taxon>eudicotyledons</taxon>
        <taxon>Gunneridae</taxon>
        <taxon>Pentapetalae</taxon>
        <taxon>rosids</taxon>
        <taxon>fabids</taxon>
        <taxon>Oxalidales</taxon>
        <taxon>Cephalotaceae</taxon>
        <taxon>Cephalotus</taxon>
    </lineage>
</organism>
<dbReference type="PANTHER" id="PTHR35218">
    <property type="entry name" value="RNASE H DOMAIN-CONTAINING PROTEIN"/>
    <property type="match status" value="1"/>
</dbReference>
<gene>
    <name evidence="2" type="ORF">CFOL_v3_03516</name>
</gene>
<evidence type="ECO:0000313" key="2">
    <source>
        <dbReference type="EMBL" id="GAV59985.1"/>
    </source>
</evidence>
<evidence type="ECO:0000259" key="1">
    <source>
        <dbReference type="Pfam" id="PF03372"/>
    </source>
</evidence>
<dbReference type="InterPro" id="IPR005135">
    <property type="entry name" value="Endo/exonuclease/phosphatase"/>
</dbReference>
<protein>
    <submittedName>
        <fullName evidence="2">Exo_endo_phos domain-containing protein</fullName>
    </submittedName>
</protein>
<dbReference type="Pfam" id="PF03372">
    <property type="entry name" value="Exo_endo_phos"/>
    <property type="match status" value="1"/>
</dbReference>
<dbReference type="Gene3D" id="3.60.10.10">
    <property type="entry name" value="Endonuclease/exonuclease/phosphatase"/>
    <property type="match status" value="1"/>
</dbReference>
<dbReference type="InterPro" id="IPR036691">
    <property type="entry name" value="Endo/exonu/phosph_ase_sf"/>
</dbReference>
<dbReference type="Proteomes" id="UP000187406">
    <property type="component" value="Unassembled WGS sequence"/>
</dbReference>
<name>A0A1Q3AWE9_CEPFO</name>
<comment type="caution">
    <text evidence="2">The sequence shown here is derived from an EMBL/GenBank/DDBJ whole genome shotgun (WGS) entry which is preliminary data.</text>
</comment>
<dbReference type="InParanoid" id="A0A1Q3AWE9"/>
<sequence length="176" mass="20431">MNCLSWNCRVLRNSRAVRRLKDLIRRESPNFIFLMQIRLYPHEMEAVKVKLNFSNCLYVNPVGRAGGLAMLCKDELNAIVKSYFCNHIDMIIGDEGSMDSSRLTGIYGQPETHRRGETWTLICMLHEQMNKQWVCLGDFNEILQLTKKMLGWYEGWMTDGPLSVRPIGEWADGHDM</sequence>
<dbReference type="PANTHER" id="PTHR35218:SF9">
    <property type="entry name" value="ENDONUCLEASE_EXONUCLEASE_PHOSPHATASE DOMAIN-CONTAINING PROTEIN"/>
    <property type="match status" value="1"/>
</dbReference>
<dbReference type="SUPFAM" id="SSF56219">
    <property type="entry name" value="DNase I-like"/>
    <property type="match status" value="1"/>
</dbReference>
<keyword evidence="3" id="KW-1185">Reference proteome</keyword>
<reference evidence="3" key="1">
    <citation type="submission" date="2016-04" db="EMBL/GenBank/DDBJ databases">
        <title>Cephalotus genome sequencing.</title>
        <authorList>
            <person name="Fukushima K."/>
            <person name="Hasebe M."/>
            <person name="Fang X."/>
        </authorList>
    </citation>
    <scope>NUCLEOTIDE SEQUENCE [LARGE SCALE GENOMIC DNA]</scope>
    <source>
        <strain evidence="3">cv. St1</strain>
    </source>
</reference>
<accession>A0A1Q3AWE9</accession>
<proteinExistence type="predicted"/>
<dbReference type="GO" id="GO:0003824">
    <property type="term" value="F:catalytic activity"/>
    <property type="evidence" value="ECO:0007669"/>
    <property type="project" value="InterPro"/>
</dbReference>
<feature type="domain" description="Endonuclease/exonuclease/phosphatase" evidence="1">
    <location>
        <begin position="4"/>
        <end position="141"/>
    </location>
</feature>
<evidence type="ECO:0000313" key="3">
    <source>
        <dbReference type="Proteomes" id="UP000187406"/>
    </source>
</evidence>
<dbReference type="EMBL" id="BDDD01000133">
    <property type="protein sequence ID" value="GAV59985.1"/>
    <property type="molecule type" value="Genomic_DNA"/>
</dbReference>
<dbReference type="AlphaFoldDB" id="A0A1Q3AWE9"/>
<dbReference type="OrthoDB" id="1001388at2759"/>